<name>W4HA25_APHAT</name>
<dbReference type="SMART" id="SM00320">
    <property type="entry name" value="WD40"/>
    <property type="match status" value="3"/>
</dbReference>
<feature type="region of interest" description="Disordered" evidence="3">
    <location>
        <begin position="2858"/>
        <end position="2914"/>
    </location>
</feature>
<feature type="compositionally biased region" description="Acidic residues" evidence="3">
    <location>
        <begin position="1269"/>
        <end position="1284"/>
    </location>
</feature>
<dbReference type="InterPro" id="IPR023362">
    <property type="entry name" value="PH-BEACH_dom"/>
</dbReference>
<dbReference type="InterPro" id="IPR015943">
    <property type="entry name" value="WD40/YVTN_repeat-like_dom_sf"/>
</dbReference>
<dbReference type="Gene3D" id="2.30.29.30">
    <property type="entry name" value="Pleckstrin-homology domain (PH domain)/Phosphotyrosine-binding domain (PTB)"/>
    <property type="match status" value="1"/>
</dbReference>
<dbReference type="Pfam" id="PF20426">
    <property type="entry name" value="NBCH_WD40"/>
    <property type="match status" value="1"/>
</dbReference>
<dbReference type="InterPro" id="IPR011993">
    <property type="entry name" value="PH-like_dom_sf"/>
</dbReference>
<dbReference type="SUPFAM" id="SSF81837">
    <property type="entry name" value="BEACH domain"/>
    <property type="match status" value="1"/>
</dbReference>
<dbReference type="InterPro" id="IPR000409">
    <property type="entry name" value="BEACH_dom"/>
</dbReference>
<dbReference type="PANTHER" id="PTHR13743:SF163">
    <property type="entry name" value="BEACH DOMAIN-CONTAINING PROTEIN"/>
    <property type="match status" value="1"/>
</dbReference>
<evidence type="ECO:0000256" key="1">
    <source>
        <dbReference type="ARBA" id="ARBA00022574"/>
    </source>
</evidence>
<dbReference type="Gene3D" id="1.10.1540.10">
    <property type="entry name" value="BEACH domain"/>
    <property type="match status" value="1"/>
</dbReference>
<gene>
    <name evidence="6" type="ORF">H257_00349</name>
</gene>
<keyword evidence="2" id="KW-0677">Repeat</keyword>
<feature type="region of interest" description="Disordered" evidence="3">
    <location>
        <begin position="1268"/>
        <end position="1291"/>
    </location>
</feature>
<keyword evidence="1" id="KW-0853">WD repeat</keyword>
<reference evidence="6" key="1">
    <citation type="submission" date="2013-12" db="EMBL/GenBank/DDBJ databases">
        <title>The Genome Sequence of Aphanomyces astaci APO3.</title>
        <authorList>
            <consortium name="The Broad Institute Genomics Platform"/>
            <person name="Russ C."/>
            <person name="Tyler B."/>
            <person name="van West P."/>
            <person name="Dieguez-Uribeondo J."/>
            <person name="Young S.K."/>
            <person name="Zeng Q."/>
            <person name="Gargeya S."/>
            <person name="Fitzgerald M."/>
            <person name="Abouelleil A."/>
            <person name="Alvarado L."/>
            <person name="Chapman S.B."/>
            <person name="Gainer-Dewar J."/>
            <person name="Goldberg J."/>
            <person name="Griggs A."/>
            <person name="Gujja S."/>
            <person name="Hansen M."/>
            <person name="Howarth C."/>
            <person name="Imamovic A."/>
            <person name="Ireland A."/>
            <person name="Larimer J."/>
            <person name="McCowan C."/>
            <person name="Murphy C."/>
            <person name="Pearson M."/>
            <person name="Poon T.W."/>
            <person name="Priest M."/>
            <person name="Roberts A."/>
            <person name="Saif S."/>
            <person name="Shea T."/>
            <person name="Sykes S."/>
            <person name="Wortman J."/>
            <person name="Nusbaum C."/>
            <person name="Birren B."/>
        </authorList>
    </citation>
    <scope>NUCLEOTIDE SEQUENCE [LARGE SCALE GENOMIC DNA]</scope>
    <source>
        <strain evidence="6">APO3</strain>
    </source>
</reference>
<dbReference type="STRING" id="112090.W4HA25"/>
<proteinExistence type="predicted"/>
<feature type="compositionally biased region" description="Pro residues" evidence="3">
    <location>
        <begin position="2819"/>
        <end position="2830"/>
    </location>
</feature>
<dbReference type="InterPro" id="IPR050865">
    <property type="entry name" value="BEACH_Domain"/>
</dbReference>
<evidence type="ECO:0000256" key="2">
    <source>
        <dbReference type="ARBA" id="ARBA00022737"/>
    </source>
</evidence>
<feature type="compositionally biased region" description="Polar residues" evidence="3">
    <location>
        <begin position="1219"/>
        <end position="1233"/>
    </location>
</feature>
<dbReference type="Pfam" id="PF04727">
    <property type="entry name" value="ELMO_CED12"/>
    <property type="match status" value="1"/>
</dbReference>
<dbReference type="SUPFAM" id="SSF50729">
    <property type="entry name" value="PH domain-like"/>
    <property type="match status" value="1"/>
</dbReference>
<dbReference type="SUPFAM" id="SSF49899">
    <property type="entry name" value="Concanavalin A-like lectins/glucanases"/>
    <property type="match status" value="1"/>
</dbReference>
<sequence>MTSLSEEERPIDVFLVDLCGSSLVRSVSGIHAASFDTLVRTIRHPIHLHRLFTDIIEVVDAAQQSELLDALVFMVKHESSNAHACIEVGFHRSIVTFLEARGLWHGFPRPLLNRLLSLLLHISQYSIAVDDIRAMLQVFQCERMKHDEPDEDAVTAYLSTLELMARSVTGPSTYLELSGDHSGFSIASMDAIPFPSAGYTLSAWLRVESAPGLNSPLFSLCGDSGIGIEISFMDTTLVVKGLDSKKNEYNEVQVPNALVKHQWQWICVVHTHRQIRGSKLDVYINGDSRQSYRFNYPKDATVSKMQCLVARAKHDHSRCLKAQLGPVAFFSHPLQASIVESIKSFSDYDNVVLQYNASVASSHVTTSLALPSTLATLPATTPATTTGPDGLLFALDARNFDVKRNMLLDASGHNHHGENNHLSSPSTIRLRTTTSFKESIWQMGGPIVFFPLLLHPSTQSAALTSCQATTSRPLGISSVPKVMSLVAETLRHSLINKFICRRTQAIPMMSLLLGSLPPAYLTAELLSSIERLCSAVSSDRFISDEIHRYLLYNFRLWVPASLKIQNSIFDKLHVAIKKKFVSSSVVSIRYMLRLLSTQYQTSILPPTAGTGGGGGRSSHMRGRILETIRILLYDPESWAKAQSQRKYQLNSIIMGVSNSVNSMGVSFDAARTLIYSMLGKATFPQGNIDDTIKGTVVSEAEMDAGAIPEHVAETDIPDLLQILVDFSVTPATQTEFLSIFERLGGLRIWLPLISTANAQVRRMTLRLLRTYIVIKCDSYPNANPKPSLSAVDVRMILDSLHVAEFPLQMGSFNELVSLVLGIDYGDPTADPFALVSHDHAEMLADNILLTSSIRHPNMVVPMLELIQKCHLHVRWVGLECFKLLLSDDNVEGALNRRVFLACYATQGYAPYPVEVFFASFVTDAPQLPASDNSFAEAFSSVSTTGLRDVPILRLRELMANVDLADDARLGAAMSLLLLGDHQSLFDLLSNDSAKCDQYRRYKQLAKDNTLLSNRFKTGMRMLLSSIARSRTQEHVVATCMDVMAHMIVVDMKTNEAAYELVLHPFKLVPNQPHVVMTWLKVLVDRLGALVDSHMPPKGSLCWRNLDNICSIATSVVLHFDPWASVTTTACQRESLVDEDDGRTAAAVFWKAKDEYAKERELSDAILNVWHKCASSLSCDVDASFGRTAQPRLSLSSSQVPVATRSSPSTGAAAKRNSIKDQSQPPTIAPSSLRQFPGGAMRQILALILRSMYMAIKDQDMFLHSHGEYNEEDEDEEDEEDEDESPAPRRRSRVNSTVALDAVFAAKLAKLDYFVELLQLNQQNYVPAKEDASLVHWLALELRHLMEEAGRLSVHEPRWTDGARRCAEFVSRVLLQNTQNVVTSVDHVRALLDRQEFELTDTEVGRRDLFYHEYLETSQEIRHKKKSHVLAVVEYERECAKQAVDVVLASGIQVRPSTDPVWLQRVHAKDVDDWMKLERVLRWNIRHVWSVDSLSQATKWQLDSFTSSKWMRCRLLPDVDKVHPYKKLARTINNSLYDALVNDTLASTPAILVLPPSADDDLDDDNQHTLDVDDDRVHVVMGRSTDDDLDDLDDMVDMVEGDVMENVQLSLPRSSRDDTSMLGSVPTAASPMASSVEISGAVSSPPPLAEVEPVKRASMSSRFVTGLRLPMFSTKKVDKVESSGAKQPVDDVAPDHEGGVVPTDNAARVPSPADDKPPKKLITRGSFRTMAYIVLPEGRVVRGMFRLGSMSIVFEGEAIVDEQEDSRASSIVLLKRRIFGMRVIKSIYRRRFNLDILCGMEIYFVDGTSLLIGFETSHDVDTAFAIIRQRKPPCLVSTKRLLTGDRLVQSSHWHATAKWVRREISTFEYLMLLNVAAARSYNDITQYPIFPWVLSDYASAQLDLEDPATFRDFTKPIGAQSPHGVQAATQRYHSTTAEFPYHFGASYSSQAAVLTYLMRMAPFTQASNALPESSLQPLSSIAAMWERCTTSVGWELVPELYMTAEGLLSAEFGNVVLPPWANESVDTFIRLHRQALESDYVSMHLHSWIDLVFGTSQRGPDAVDSLNVFHPVCYPDGLNLNLLDLNTRKQFAERGTIPVQLFKARHPRRLTVDESLEARYPASHAVASLSSRSQVRRYDVSSRHDMALSSVRFSSATATGGGMGAMTKSVKAKVSDNTLVSSAPVEVHGSIVYSCDETGLVLAKRYQNSTPDATKGVPFTLQDVEQWWRLPAMCSIVDGMVYYEHMISCGYFDGSWRIHWSADGELLQRIAFHKQKILCMARSEDDVTGDVALAFGSEDCTISVWAISKFAASRSRRMFLSTAKKELPVGNLPWVLLVGHSRPVVTVAINVELDVVASTCTGHTLLLHSLRTSCPLHAMDLSVPTIQRTSLHLTISAQGSILCHAIHDANQLNSDTNWRASSTQSELLLVSLNGRVMSRVTLSSPDNRPMTLLQRGVTFTRCGEFVVTANATRDGGGIEVRPIGDLNSCVRRIETNRSSVLTCFGLSQDERCVVAGYEDGSLVMFALHYGISDQGRLLSDKRAREVEAAAFARATTSNVAQPEVTTLSVPPGLELDPIILTNLTNVFLKLKRPCVADDVEFEQLLRQFWGAVYPPMDILNEEDIKYERVGASWSRLGFQRPDPTTDFRAGGILSLHCLVSFASKYPTEVKRMTSSQIPGSHEHTYPWGPVAINITCMMASRLWGADGQLHKDRENLWPVFASPDAFYVMFAEAFLLFDCAWYTMNAQYSSFSGVMEAITNDVMVVLKDNHGSLDEFQRSIRARAAALETSATPQPPSTTTTEPAVDSAVVTDNLITFSPPSSPLPSGPPPSDIFSLLQFSPPKPMPLVDPFAEIRDPFASPAPFPGTSPLDVMALPTETLPPQPPSYPASNDPFSPRNMHQGGPLDYTDDPFAGL</sequence>
<evidence type="ECO:0000259" key="5">
    <source>
        <dbReference type="PROSITE" id="PS51335"/>
    </source>
</evidence>
<dbReference type="Pfam" id="PF15787">
    <property type="entry name" value="DUF4704"/>
    <property type="match status" value="1"/>
</dbReference>
<dbReference type="InterPro" id="IPR031570">
    <property type="entry name" value="NBEA/BDCP_DUF4704"/>
</dbReference>
<feature type="domain" description="ELMO" evidence="5">
    <location>
        <begin position="2599"/>
        <end position="2765"/>
    </location>
</feature>
<evidence type="ECO:0000259" key="4">
    <source>
        <dbReference type="PROSITE" id="PS50197"/>
    </source>
</evidence>
<evidence type="ECO:0008006" key="7">
    <source>
        <dbReference type="Google" id="ProtNLM"/>
    </source>
</evidence>
<dbReference type="EMBL" id="KI913114">
    <property type="protein sequence ID" value="ETV88885.1"/>
    <property type="molecule type" value="Genomic_DNA"/>
</dbReference>
<dbReference type="SMART" id="SM01026">
    <property type="entry name" value="Beach"/>
    <property type="match status" value="1"/>
</dbReference>
<evidence type="ECO:0000256" key="3">
    <source>
        <dbReference type="SAM" id="MobiDB-lite"/>
    </source>
</evidence>
<feature type="region of interest" description="Disordered" evidence="3">
    <location>
        <begin position="1195"/>
        <end position="1234"/>
    </location>
</feature>
<dbReference type="InterPro" id="IPR036322">
    <property type="entry name" value="WD40_repeat_dom_sf"/>
</dbReference>
<dbReference type="PROSITE" id="PS50197">
    <property type="entry name" value="BEACH"/>
    <property type="match status" value="1"/>
</dbReference>
<feature type="compositionally biased region" description="Polar residues" evidence="3">
    <location>
        <begin position="1195"/>
        <end position="1209"/>
    </location>
</feature>
<dbReference type="Pfam" id="PF13385">
    <property type="entry name" value="Laminin_G_3"/>
    <property type="match status" value="1"/>
</dbReference>
<dbReference type="Pfam" id="PF14844">
    <property type="entry name" value="PH_BEACH"/>
    <property type="match status" value="1"/>
</dbReference>
<dbReference type="RefSeq" id="XP_009821285.1">
    <property type="nucleotide sequence ID" value="XM_009822983.1"/>
</dbReference>
<feature type="region of interest" description="Disordered" evidence="3">
    <location>
        <begin position="2815"/>
        <end position="2837"/>
    </location>
</feature>
<dbReference type="InterPro" id="IPR036372">
    <property type="entry name" value="BEACH_dom_sf"/>
</dbReference>
<feature type="domain" description="BEACH" evidence="4">
    <location>
        <begin position="1843"/>
        <end position="2108"/>
    </location>
</feature>
<accession>W4HA25</accession>
<dbReference type="GeneID" id="20802345"/>
<dbReference type="CDD" id="cd06071">
    <property type="entry name" value="Beach"/>
    <property type="match status" value="1"/>
</dbReference>
<dbReference type="Gene3D" id="2.60.120.200">
    <property type="match status" value="1"/>
</dbReference>
<dbReference type="PANTHER" id="PTHR13743">
    <property type="entry name" value="BEIGE/BEACH-RELATED"/>
    <property type="match status" value="1"/>
</dbReference>
<dbReference type="SUPFAM" id="SSF50978">
    <property type="entry name" value="WD40 repeat-like"/>
    <property type="match status" value="1"/>
</dbReference>
<evidence type="ECO:0000313" key="6">
    <source>
        <dbReference type="EMBL" id="ETV88885.1"/>
    </source>
</evidence>
<feature type="region of interest" description="Disordered" evidence="3">
    <location>
        <begin position="1678"/>
        <end position="1719"/>
    </location>
</feature>
<dbReference type="InterPro" id="IPR046851">
    <property type="entry name" value="NBCH_WD40"/>
</dbReference>
<dbReference type="VEuPathDB" id="FungiDB:H257_00349"/>
<dbReference type="PROSITE" id="PS51335">
    <property type="entry name" value="ELMO"/>
    <property type="match status" value="1"/>
</dbReference>
<dbReference type="InterPro" id="IPR001680">
    <property type="entry name" value="WD40_rpt"/>
</dbReference>
<dbReference type="OrthoDB" id="67155at2759"/>
<dbReference type="Pfam" id="PF02138">
    <property type="entry name" value="Beach"/>
    <property type="match status" value="1"/>
</dbReference>
<protein>
    <recommendedName>
        <fullName evidence="7">BEACH domain-containing protein</fullName>
    </recommendedName>
</protein>
<dbReference type="InterPro" id="IPR013320">
    <property type="entry name" value="ConA-like_dom_sf"/>
</dbReference>
<organism evidence="6">
    <name type="scientific">Aphanomyces astaci</name>
    <name type="common">Crayfish plague agent</name>
    <dbReference type="NCBI Taxonomy" id="112090"/>
    <lineage>
        <taxon>Eukaryota</taxon>
        <taxon>Sar</taxon>
        <taxon>Stramenopiles</taxon>
        <taxon>Oomycota</taxon>
        <taxon>Saprolegniomycetes</taxon>
        <taxon>Saprolegniales</taxon>
        <taxon>Verrucalvaceae</taxon>
        <taxon>Aphanomyces</taxon>
    </lineage>
</organism>
<dbReference type="InterPro" id="IPR006816">
    <property type="entry name" value="ELMO_dom"/>
</dbReference>
<dbReference type="Gene3D" id="2.130.10.10">
    <property type="entry name" value="YVTN repeat-like/Quinoprotein amine dehydrogenase"/>
    <property type="match status" value="1"/>
</dbReference>